<dbReference type="InterPro" id="IPR017441">
    <property type="entry name" value="Protein_kinase_ATP_BS"/>
</dbReference>
<dbReference type="Gene3D" id="3.30.200.20">
    <property type="entry name" value="Phosphorylase Kinase, domain 1"/>
    <property type="match status" value="1"/>
</dbReference>
<dbReference type="EMBL" id="CAJHNH020004668">
    <property type="protein sequence ID" value="CAG5131458.1"/>
    <property type="molecule type" value="Genomic_DNA"/>
</dbReference>
<evidence type="ECO:0000313" key="4">
    <source>
        <dbReference type="Proteomes" id="UP000678393"/>
    </source>
</evidence>
<name>A0A8S3ZTV9_9EUPU</name>
<keyword evidence="1" id="KW-0547">Nucleotide-binding</keyword>
<comment type="caution">
    <text evidence="3">The sequence shown here is derived from an EMBL/GenBank/DDBJ whole genome shotgun (WGS) entry which is preliminary data.</text>
</comment>
<dbReference type="InterPro" id="IPR000719">
    <property type="entry name" value="Prot_kinase_dom"/>
</dbReference>
<proteinExistence type="predicted"/>
<dbReference type="PROSITE" id="PS00107">
    <property type="entry name" value="PROTEIN_KINASE_ATP"/>
    <property type="match status" value="1"/>
</dbReference>
<accession>A0A8S3ZTV9</accession>
<keyword evidence="1" id="KW-0067">ATP-binding</keyword>
<sequence>MQNRIENAESTHPRGKHPQITVVEQPSGYNFDDEIQALYSSVPEVANHFTITNKIGEGSFSSVYLARLKHYPEITELFALKHIIPTTHPSRIENELKCLLNIG</sequence>
<dbReference type="GO" id="GO:0005524">
    <property type="term" value="F:ATP binding"/>
    <property type="evidence" value="ECO:0007669"/>
    <property type="project" value="UniProtKB-UniRule"/>
</dbReference>
<keyword evidence="4" id="KW-1185">Reference proteome</keyword>
<organism evidence="3 4">
    <name type="scientific">Candidula unifasciata</name>
    <dbReference type="NCBI Taxonomy" id="100452"/>
    <lineage>
        <taxon>Eukaryota</taxon>
        <taxon>Metazoa</taxon>
        <taxon>Spiralia</taxon>
        <taxon>Lophotrochozoa</taxon>
        <taxon>Mollusca</taxon>
        <taxon>Gastropoda</taxon>
        <taxon>Heterobranchia</taxon>
        <taxon>Euthyneura</taxon>
        <taxon>Panpulmonata</taxon>
        <taxon>Eupulmonata</taxon>
        <taxon>Stylommatophora</taxon>
        <taxon>Helicina</taxon>
        <taxon>Helicoidea</taxon>
        <taxon>Geomitridae</taxon>
        <taxon>Candidula</taxon>
    </lineage>
</organism>
<dbReference type="PROSITE" id="PS50011">
    <property type="entry name" value="PROTEIN_KINASE_DOM"/>
    <property type="match status" value="1"/>
</dbReference>
<dbReference type="AlphaFoldDB" id="A0A8S3ZTV9"/>
<evidence type="ECO:0000259" key="2">
    <source>
        <dbReference type="PROSITE" id="PS50011"/>
    </source>
</evidence>
<dbReference type="GO" id="GO:0004672">
    <property type="term" value="F:protein kinase activity"/>
    <property type="evidence" value="ECO:0007669"/>
    <property type="project" value="InterPro"/>
</dbReference>
<evidence type="ECO:0000256" key="1">
    <source>
        <dbReference type="PROSITE-ProRule" id="PRU10141"/>
    </source>
</evidence>
<gene>
    <name evidence="3" type="ORF">CUNI_LOCUS17016</name>
</gene>
<feature type="domain" description="Protein kinase" evidence="2">
    <location>
        <begin position="49"/>
        <end position="103"/>
    </location>
</feature>
<dbReference type="Proteomes" id="UP000678393">
    <property type="component" value="Unassembled WGS sequence"/>
</dbReference>
<protein>
    <recommendedName>
        <fullName evidence="2">Protein kinase domain-containing protein</fullName>
    </recommendedName>
</protein>
<dbReference type="SUPFAM" id="SSF56112">
    <property type="entry name" value="Protein kinase-like (PK-like)"/>
    <property type="match status" value="1"/>
</dbReference>
<dbReference type="OrthoDB" id="10020333at2759"/>
<dbReference type="InterPro" id="IPR011009">
    <property type="entry name" value="Kinase-like_dom_sf"/>
</dbReference>
<reference evidence="3" key="1">
    <citation type="submission" date="2021-04" db="EMBL/GenBank/DDBJ databases">
        <authorList>
            <consortium name="Molecular Ecology Group"/>
        </authorList>
    </citation>
    <scope>NUCLEOTIDE SEQUENCE</scope>
</reference>
<feature type="binding site" evidence="1">
    <location>
        <position position="81"/>
    </location>
    <ligand>
        <name>ATP</name>
        <dbReference type="ChEBI" id="CHEBI:30616"/>
    </ligand>
</feature>
<evidence type="ECO:0000313" key="3">
    <source>
        <dbReference type="EMBL" id="CAG5131458.1"/>
    </source>
</evidence>